<dbReference type="InterPro" id="IPR003593">
    <property type="entry name" value="AAA+_ATPase"/>
</dbReference>
<comment type="similarity">
    <text evidence="1">Belongs to the ABC transporter superfamily.</text>
</comment>
<feature type="domain" description="ABC transporter" evidence="6">
    <location>
        <begin position="7"/>
        <end position="249"/>
    </location>
</feature>
<dbReference type="GO" id="GO:0005524">
    <property type="term" value="F:ATP binding"/>
    <property type="evidence" value="ECO:0007669"/>
    <property type="project" value="UniProtKB-KW"/>
</dbReference>
<dbReference type="InterPro" id="IPR003439">
    <property type="entry name" value="ABC_transporter-like_ATP-bd"/>
</dbReference>
<dbReference type="RefSeq" id="WP_261696170.1">
    <property type="nucleotide sequence ID" value="NZ_CP104694.1"/>
</dbReference>
<evidence type="ECO:0000313" key="7">
    <source>
        <dbReference type="EMBL" id="UXI69212.1"/>
    </source>
</evidence>
<dbReference type="InterPro" id="IPR015860">
    <property type="entry name" value="ABC_transpr_TagH-like"/>
</dbReference>
<gene>
    <name evidence="7" type="ORF">N4264_06075</name>
</gene>
<keyword evidence="2" id="KW-0813">Transport</keyword>
<dbReference type="SMART" id="SM00382">
    <property type="entry name" value="AAA"/>
    <property type="match status" value="1"/>
</dbReference>
<dbReference type="PANTHER" id="PTHR46743:SF2">
    <property type="entry name" value="TEICHOIC ACIDS EXPORT ATP-BINDING PROTEIN TAGH"/>
    <property type="match status" value="1"/>
</dbReference>
<organism evidence="7 8">
    <name type="scientific">Tahibacter amnicola</name>
    <dbReference type="NCBI Taxonomy" id="2976241"/>
    <lineage>
        <taxon>Bacteria</taxon>
        <taxon>Pseudomonadati</taxon>
        <taxon>Pseudomonadota</taxon>
        <taxon>Gammaproteobacteria</taxon>
        <taxon>Lysobacterales</taxon>
        <taxon>Rhodanobacteraceae</taxon>
        <taxon>Tahibacter</taxon>
    </lineage>
</organism>
<dbReference type="CDD" id="cd03220">
    <property type="entry name" value="ABC_KpsT_Wzt"/>
    <property type="match status" value="1"/>
</dbReference>
<evidence type="ECO:0000259" key="6">
    <source>
        <dbReference type="PROSITE" id="PS50893"/>
    </source>
</evidence>
<evidence type="ECO:0000256" key="2">
    <source>
        <dbReference type="ARBA" id="ARBA00022448"/>
    </source>
</evidence>
<protein>
    <submittedName>
        <fullName evidence="7">ABC transporter ATP-binding protein</fullName>
    </submittedName>
</protein>
<evidence type="ECO:0000256" key="5">
    <source>
        <dbReference type="SAM" id="MobiDB-lite"/>
    </source>
</evidence>
<evidence type="ECO:0000256" key="1">
    <source>
        <dbReference type="ARBA" id="ARBA00005417"/>
    </source>
</evidence>
<dbReference type="EMBL" id="CP104694">
    <property type="protein sequence ID" value="UXI69212.1"/>
    <property type="molecule type" value="Genomic_DNA"/>
</dbReference>
<evidence type="ECO:0000256" key="3">
    <source>
        <dbReference type="ARBA" id="ARBA00022741"/>
    </source>
</evidence>
<dbReference type="PROSITE" id="PS00211">
    <property type="entry name" value="ABC_TRANSPORTER_1"/>
    <property type="match status" value="1"/>
</dbReference>
<evidence type="ECO:0000256" key="4">
    <source>
        <dbReference type="ARBA" id="ARBA00022840"/>
    </source>
</evidence>
<dbReference type="CDD" id="cd10147">
    <property type="entry name" value="Wzt_C-like"/>
    <property type="match status" value="1"/>
</dbReference>
<dbReference type="Pfam" id="PF14524">
    <property type="entry name" value="Wzt_C"/>
    <property type="match status" value="1"/>
</dbReference>
<sequence>MSSEIVIRVENLCKSFAIYERPHHRLLHQFFPNAGRAWHRDFHALRDVHFDIYRGETVAIVGRNGSGKSTLLQIICGTLTPTSGRADVRGRVAALLELGAGFNPDFTGRENVYLNGTVLGLTRAEIEQRFDEIAAFADIGEFIDQPVKSYSSGMFVRLAFAVAINVSPDVLVIDEALAVGDEAFQRKCFARLQQMRDHGTTILFVSHSAGAVIELCDRAILLDRGEQLALGSPRFVVSRYHKLLYAPPETADALRASIRQEVQGSEPAQQAARAAAGEADEREGDFDPALVPQSTLRYEPRGAQITDVHILTLSGRPVNVLRCGQKYVYAYRVQFDADAYRVRCGMLIKNIAGLELAGAITANWDDAVESVRAGESLEVRFEFRCLLIPSTYFLNAGVQAQVDGTETYLDRHVDVAMFRVMPEAGRLATAWVDLDVRPELRRIGATSTSGEEVRINR</sequence>
<dbReference type="InterPro" id="IPR017871">
    <property type="entry name" value="ABC_transporter-like_CS"/>
</dbReference>
<dbReference type="InterPro" id="IPR027417">
    <property type="entry name" value="P-loop_NTPase"/>
</dbReference>
<keyword evidence="8" id="KW-1185">Reference proteome</keyword>
<dbReference type="SUPFAM" id="SSF52540">
    <property type="entry name" value="P-loop containing nucleoside triphosphate hydrolases"/>
    <property type="match status" value="1"/>
</dbReference>
<feature type="region of interest" description="Disordered" evidence="5">
    <location>
        <begin position="264"/>
        <end position="286"/>
    </location>
</feature>
<keyword evidence="3" id="KW-0547">Nucleotide-binding</keyword>
<dbReference type="Pfam" id="PF00005">
    <property type="entry name" value="ABC_tran"/>
    <property type="match status" value="1"/>
</dbReference>
<dbReference type="InterPro" id="IPR050683">
    <property type="entry name" value="Bact_Polysacc_Export_ATP-bd"/>
</dbReference>
<dbReference type="PANTHER" id="PTHR46743">
    <property type="entry name" value="TEICHOIC ACIDS EXPORT ATP-BINDING PROTEIN TAGH"/>
    <property type="match status" value="1"/>
</dbReference>
<evidence type="ECO:0000313" key="8">
    <source>
        <dbReference type="Proteomes" id="UP001064632"/>
    </source>
</evidence>
<dbReference type="Gene3D" id="2.70.50.60">
    <property type="entry name" value="abc- transporter (atp binding component) like domain"/>
    <property type="match status" value="1"/>
</dbReference>
<dbReference type="PROSITE" id="PS50893">
    <property type="entry name" value="ABC_TRANSPORTER_2"/>
    <property type="match status" value="1"/>
</dbReference>
<keyword evidence="4 7" id="KW-0067">ATP-binding</keyword>
<reference evidence="7" key="1">
    <citation type="submission" date="2022-09" db="EMBL/GenBank/DDBJ databases">
        <title>Tahibacter sp. nov., isolated from a fresh water.</title>
        <authorList>
            <person name="Baek J.H."/>
            <person name="Lee J.K."/>
            <person name="Kim J.M."/>
            <person name="Jeon C.O."/>
        </authorList>
    </citation>
    <scope>NUCLEOTIDE SEQUENCE</scope>
    <source>
        <strain evidence="7">W38</strain>
    </source>
</reference>
<dbReference type="Proteomes" id="UP001064632">
    <property type="component" value="Chromosome"/>
</dbReference>
<dbReference type="Gene3D" id="3.40.50.300">
    <property type="entry name" value="P-loop containing nucleotide triphosphate hydrolases"/>
    <property type="match status" value="1"/>
</dbReference>
<proteinExistence type="inferred from homology"/>
<dbReference type="InterPro" id="IPR029439">
    <property type="entry name" value="Wzt_C"/>
</dbReference>
<name>A0ABY6BHG3_9GAMM</name>
<accession>A0ABY6BHG3</accession>
<feature type="compositionally biased region" description="Low complexity" evidence="5">
    <location>
        <begin position="268"/>
        <end position="277"/>
    </location>
</feature>